<dbReference type="GO" id="GO:0030036">
    <property type="term" value="P:actin cytoskeleton organization"/>
    <property type="evidence" value="ECO:0007669"/>
    <property type="project" value="TreeGrafter"/>
</dbReference>
<gene>
    <name evidence="6" type="ORF">Cfor_07485</name>
</gene>
<organism evidence="6 7">
    <name type="scientific">Coptotermes formosanus</name>
    <name type="common">Formosan subterranean termite</name>
    <dbReference type="NCBI Taxonomy" id="36987"/>
    <lineage>
        <taxon>Eukaryota</taxon>
        <taxon>Metazoa</taxon>
        <taxon>Ecdysozoa</taxon>
        <taxon>Arthropoda</taxon>
        <taxon>Hexapoda</taxon>
        <taxon>Insecta</taxon>
        <taxon>Pterygota</taxon>
        <taxon>Neoptera</taxon>
        <taxon>Polyneoptera</taxon>
        <taxon>Dictyoptera</taxon>
        <taxon>Blattodea</taxon>
        <taxon>Blattoidea</taxon>
        <taxon>Termitoidae</taxon>
        <taxon>Rhinotermitidae</taxon>
        <taxon>Coptotermes</taxon>
    </lineage>
</organism>
<dbReference type="PROSITE" id="PS50092">
    <property type="entry name" value="TSP1"/>
    <property type="match status" value="13"/>
</dbReference>
<evidence type="ECO:0000256" key="4">
    <source>
        <dbReference type="SAM" id="SignalP"/>
    </source>
</evidence>
<dbReference type="Pfam" id="PF00090">
    <property type="entry name" value="TSP_1"/>
    <property type="match status" value="2"/>
</dbReference>
<comment type="caution">
    <text evidence="6">The sequence shown here is derived from an EMBL/GenBank/DDBJ whole genome shotgun (WGS) entry which is preliminary data.</text>
</comment>
<dbReference type="InterPro" id="IPR000884">
    <property type="entry name" value="TSP1_rpt"/>
</dbReference>
<dbReference type="OrthoDB" id="5814848at2759"/>
<feature type="domain" description="Spondin-like TSP1" evidence="5">
    <location>
        <begin position="180"/>
        <end position="231"/>
    </location>
</feature>
<accession>A0A6L2PDS3</accession>
<dbReference type="FunFam" id="2.20.100.10:FF:000019">
    <property type="entry name" value="Thrombospondin type 1 domain containing 7A"/>
    <property type="match status" value="2"/>
</dbReference>
<feature type="chain" id="PRO_5026732176" description="Spondin-like TSP1 domain-containing protein" evidence="4">
    <location>
        <begin position="22"/>
        <end position="1520"/>
    </location>
</feature>
<keyword evidence="2" id="KW-1015">Disulfide bond</keyword>
<dbReference type="SUPFAM" id="SSF82895">
    <property type="entry name" value="TSP-1 type 1 repeat"/>
    <property type="match status" value="9"/>
</dbReference>
<dbReference type="Gene3D" id="2.20.100.10">
    <property type="entry name" value="Thrombospondin type-1 (TSP1) repeat"/>
    <property type="match status" value="10"/>
</dbReference>
<dbReference type="Proteomes" id="UP000502823">
    <property type="component" value="Unassembled WGS sequence"/>
</dbReference>
<keyword evidence="7" id="KW-1185">Reference proteome</keyword>
<proteinExistence type="predicted"/>
<dbReference type="PANTHER" id="PTHR11311">
    <property type="entry name" value="SPONDIN"/>
    <property type="match status" value="1"/>
</dbReference>
<evidence type="ECO:0000313" key="6">
    <source>
        <dbReference type="EMBL" id="GFG30719.1"/>
    </source>
</evidence>
<feature type="domain" description="Spondin-like TSP1" evidence="5">
    <location>
        <begin position="659"/>
        <end position="717"/>
    </location>
</feature>
<evidence type="ECO:0000256" key="1">
    <source>
        <dbReference type="ARBA" id="ARBA00022729"/>
    </source>
</evidence>
<name>A0A6L2PDS3_COPFO</name>
<feature type="non-terminal residue" evidence="6">
    <location>
        <position position="1520"/>
    </location>
</feature>
<sequence>MRVTTVLVTALLVATCGNNDARTIDEGGKQKFLWQTGGWGSCYAVGGCGEGRRERLVWCSESDGRTVLEVMCDPQSEPPTSKPCFTACRHHRDKLQWQVGAWGPCLPVSPADVNDVAIQQPVGGDARQNNLGVTQRNVSCVLVSHEAIKVHRPVDEENCFTVARKPDPVRFCHIPRPQDCVVGPYGEWSPCKGCPAANQTRVRAVLVAPLNGGRPCPQLTDTRVCNPRTECLMHSSSSSSSAEDGSRLPSPEYKLKLGEWRRCEAPTSVVSADLIEARLNTPLQLHGDHDDLYIPGSIVNNNNNKNNVFPVSPVLGGTSTESTENYFTFQPQVGYQTREVSCRDSRGAIIDISLCLTEETHRSEMPSDVRPCVVAQDCVVSQWSAWIRTQDGCVAASGKASSRIFIFCLLSRDGYCVRPEIHERKREVVRLQEGDGQPCPHLLETRHTTDRDQLQLCANKYRWLASKWSSCVVTSDKPTVGPKLVEVVCGGGVQLREVTCVQASQGSQPVSPELCESLEPLPTVQRCEVACPRDCEVGQWEPWSSCMPVECPLFGDPPARGYRERRRNIEVIASSEGLACTSTREVQSCPQPACHSWFEGHWSSCELDPGIKKCGEGRRTREVTCRSVYGGIVEDSICARRQVKPITEEPCLLPCPYDCVLSPWSDWSPCSHSCSSPRQMALRHRNRTVIAPPGEGGHGCPDPDEMLQMEPCNTHSCHGYSWLALPWQLCTPLPPSERLNTSSVTTLDPELDDYNSSSIGNGNCGPGMQEREVWCMEAHDKHVPDSNCHPLQKPVTSRECWQTCPVDCHVSPWSEWSSCPQQCVPDASSEVREGEVAPTQSRHRVALQWPSGGGTPCPVLEELRPCPLSGARCRHYLWGKGPWSDCQLPATVECGMGYRTRAVWCYKNHHSVKVEPSLCLERSNGTAPSQSEPCFVDCQWPCVLSQWTEWTSCIQACTTRTRTRQLIGLSGSRAPCKDTGLFPLVETQPCPCARYSLQPTGPWSDCILEGEGLSGSITVNGRVATGVCGAGSRFRRIECLDADGNLVEPSLCGRDLGLEEEPCLIPCPSDCRLSEWSAWGECSAICGPGLHNRSRQIVHPSLNGGRPCGSLMEHKVCSQSCEAFHWVAGGWSECQLIMADRNRGCGTGDQYRQVRCMRIDEGAGVPVEVADLYCDPVVQSPDLNACHVACPGTCVLGPWSDWSDCPQPCDSSRERQRTRSILRSPANTHDGKTQLNCPPLIEAQACHINATCFSYSWRYTEVGSCLPLGGSPCGEGVQSRAVFCERSDRRPVADRYCEATGEGRPSTSEKWCYVDCPVDCEVTQWSSWNQSTCRCGLTGDVMVRERHVVTQPSERGRPCPQPLVQHKPCPAVPCYTWHRGPWGSCNLQGAWCGHGIMSRNVTCLRGGTTPVELHLCQSAATYAVDLKIQERCYAPCRGDCRVSEWSHWSHCHRNCQAADVGGYQTRSRAVLKPPTPGGEPCPTALWETRPCFTGPCLTFGWVVDDDGHISCQRSDGVIVV</sequence>
<dbReference type="Pfam" id="PF19030">
    <property type="entry name" value="TSP1_ADAMTS"/>
    <property type="match status" value="3"/>
</dbReference>
<dbReference type="SMART" id="SM00209">
    <property type="entry name" value="TSP1"/>
    <property type="match status" value="15"/>
</dbReference>
<dbReference type="InParanoid" id="A0A6L2PDS3"/>
<evidence type="ECO:0000313" key="7">
    <source>
        <dbReference type="Proteomes" id="UP000502823"/>
    </source>
</evidence>
<dbReference type="PANTHER" id="PTHR11311:SF30">
    <property type="entry name" value="SPONDIN-LIKE TSP1 DOMAIN-CONTAINING PROTEIN"/>
    <property type="match status" value="1"/>
</dbReference>
<dbReference type="FunFam" id="2.20.100.10:FF:000014">
    <property type="entry name" value="Thrombospondin type 1 domain containing 7A"/>
    <property type="match status" value="1"/>
</dbReference>
<evidence type="ECO:0000259" key="5">
    <source>
        <dbReference type="Pfam" id="PF19028"/>
    </source>
</evidence>
<reference evidence="7" key="1">
    <citation type="submission" date="2020-01" db="EMBL/GenBank/DDBJ databases">
        <title>Draft genome sequence of the Termite Coptotermes fromosanus.</title>
        <authorList>
            <person name="Itakura S."/>
            <person name="Yosikawa Y."/>
            <person name="Umezawa K."/>
        </authorList>
    </citation>
    <scope>NUCLEOTIDE SEQUENCE [LARGE SCALE GENOMIC DNA]</scope>
</reference>
<dbReference type="Pfam" id="PF19028">
    <property type="entry name" value="TSP1_spondin"/>
    <property type="match status" value="4"/>
</dbReference>
<dbReference type="InterPro" id="IPR044004">
    <property type="entry name" value="TSP1_spondin_dom"/>
</dbReference>
<evidence type="ECO:0000256" key="2">
    <source>
        <dbReference type="ARBA" id="ARBA00023157"/>
    </source>
</evidence>
<keyword evidence="1 4" id="KW-0732">Signal</keyword>
<dbReference type="GO" id="GO:0005886">
    <property type="term" value="C:plasma membrane"/>
    <property type="evidence" value="ECO:0007669"/>
    <property type="project" value="TreeGrafter"/>
</dbReference>
<dbReference type="InterPro" id="IPR051418">
    <property type="entry name" value="Spondin/Thrombospondin_T1"/>
</dbReference>
<dbReference type="EMBL" id="BLKM01007458">
    <property type="protein sequence ID" value="GFG30719.1"/>
    <property type="molecule type" value="Genomic_DNA"/>
</dbReference>
<keyword evidence="3" id="KW-0325">Glycoprotein</keyword>
<feature type="domain" description="Spondin-like TSP1" evidence="5">
    <location>
        <begin position="1440"/>
        <end position="1496"/>
    </location>
</feature>
<feature type="domain" description="Spondin-like TSP1" evidence="5">
    <location>
        <begin position="1071"/>
        <end position="1119"/>
    </location>
</feature>
<dbReference type="InterPro" id="IPR036383">
    <property type="entry name" value="TSP1_rpt_sf"/>
</dbReference>
<feature type="signal peptide" evidence="4">
    <location>
        <begin position="1"/>
        <end position="21"/>
    </location>
</feature>
<evidence type="ECO:0000256" key="3">
    <source>
        <dbReference type="ARBA" id="ARBA00023180"/>
    </source>
</evidence>
<protein>
    <recommendedName>
        <fullName evidence="5">Spondin-like TSP1 domain-containing protein</fullName>
    </recommendedName>
</protein>